<proteinExistence type="predicted"/>
<comment type="caution">
    <text evidence="1">The sequence shown here is derived from an EMBL/GenBank/DDBJ whole genome shotgun (WGS) entry which is preliminary data.</text>
</comment>
<protein>
    <submittedName>
        <fullName evidence="1">Uncharacterized protein</fullName>
    </submittedName>
</protein>
<accession>A0AA88JU66</accession>
<reference evidence="1 2" key="1">
    <citation type="submission" date="2018-08" db="EMBL/GenBank/DDBJ databases">
        <title>Crown Gall in kiwifruit.</title>
        <authorList>
            <person name="Visnovsky S.B."/>
            <person name="Pitman A.R."/>
        </authorList>
    </citation>
    <scope>NUCLEOTIDE SEQUENCE [LARGE SCALE GENOMIC DNA]</scope>
    <source>
        <strain evidence="1 2">SBV_302_78_2</strain>
    </source>
</reference>
<gene>
    <name evidence="1" type="ORF">DXM27_04945</name>
</gene>
<name>A0AA88JU66_RHIRH</name>
<organism evidence="1 2">
    <name type="scientific">Rhizobium rhizogenes</name>
    <name type="common">Agrobacterium rhizogenes</name>
    <dbReference type="NCBI Taxonomy" id="359"/>
    <lineage>
        <taxon>Bacteria</taxon>
        <taxon>Pseudomonadati</taxon>
        <taxon>Pseudomonadota</taxon>
        <taxon>Alphaproteobacteria</taxon>
        <taxon>Hyphomicrobiales</taxon>
        <taxon>Rhizobiaceae</taxon>
        <taxon>Rhizobium/Agrobacterium group</taxon>
        <taxon>Rhizobium</taxon>
    </lineage>
</organism>
<dbReference type="Proteomes" id="UP000473658">
    <property type="component" value="Unassembled WGS sequence"/>
</dbReference>
<dbReference type="RefSeq" id="WP_149898012.1">
    <property type="nucleotide sequence ID" value="NZ_QRFF01000001.1"/>
</dbReference>
<dbReference type="EMBL" id="QRFF01000001">
    <property type="protein sequence ID" value="KAA3504564.1"/>
    <property type="molecule type" value="Genomic_DNA"/>
</dbReference>
<evidence type="ECO:0000313" key="1">
    <source>
        <dbReference type="EMBL" id="KAA3504564.1"/>
    </source>
</evidence>
<evidence type="ECO:0000313" key="2">
    <source>
        <dbReference type="Proteomes" id="UP000473658"/>
    </source>
</evidence>
<dbReference type="AlphaFoldDB" id="A0AA88JU66"/>
<sequence length="321" mass="36492">MKKITLAKNPLKHIPANDNPIDVKDVPIADRKHWLGEIDRGAGFGFRAIENHPYRLSVRYGRDSSGKWDFSHPLPRIKLTVQKRDIEWADAHLFDNKERDPIEASRIVLARKDEDERQAMRPQRYRLTVRANIGATQASRELLEEARPLLATPEERKWAGEGLPIEAEFRTGRIAENLRDDAADFVDVYETANREGTAISDRRIDAKHAAAFIRYRTMHLWRPLVDALVFGKTMSAIGREYGGNKEDAAKLGRQKVVDSLLIAKECFADMTDIKKRERQAEVGGTTITDPHVSTLGRKSTDVPEIWHQAANDNRTSIRDVA</sequence>